<evidence type="ECO:0000313" key="5">
    <source>
        <dbReference type="EMBL" id="KAG0453039.1"/>
    </source>
</evidence>
<dbReference type="AlphaFoldDB" id="A0A835U804"/>
<evidence type="ECO:0000256" key="1">
    <source>
        <dbReference type="ARBA" id="ARBA00022723"/>
    </source>
</evidence>
<dbReference type="Proteomes" id="UP000636800">
    <property type="component" value="Unassembled WGS sequence"/>
</dbReference>
<evidence type="ECO:0000256" key="2">
    <source>
        <dbReference type="ARBA" id="ARBA00023002"/>
    </source>
</evidence>
<dbReference type="GO" id="GO:0046872">
    <property type="term" value="F:metal ion binding"/>
    <property type="evidence" value="ECO:0007669"/>
    <property type="project" value="UniProtKB-KW"/>
</dbReference>
<evidence type="ECO:0000313" key="6">
    <source>
        <dbReference type="Proteomes" id="UP000636800"/>
    </source>
</evidence>
<dbReference type="OrthoDB" id="1925139at2759"/>
<gene>
    <name evidence="5" type="ORF">HPP92_025703</name>
</gene>
<evidence type="ECO:0000256" key="3">
    <source>
        <dbReference type="ARBA" id="ARBA00023004"/>
    </source>
</evidence>
<evidence type="ECO:0000256" key="4">
    <source>
        <dbReference type="SAM" id="MobiDB-lite"/>
    </source>
</evidence>
<sequence length="165" mass="18382">MACLAREFFCVAVEEKLRYDMSGGKKDDPLSYAYFPLKWTNTQEKWSKTGGICDVPFVLQSKLATTRGGRRSRLGGVRVVEENSTRPMDLACKLLGVLSEAMDLDREALRGPASTWTRNWLINFYPKCPQPDPTLGPRRHTDPGTITIPSRTRSAAQATKDGGQT</sequence>
<dbReference type="PANTHER" id="PTHR10209">
    <property type="entry name" value="OXIDOREDUCTASE, 2OG-FE II OXYGENASE FAMILY PROTEIN"/>
    <property type="match status" value="1"/>
</dbReference>
<dbReference type="Gene3D" id="2.60.120.330">
    <property type="entry name" value="B-lactam Antibiotic, Isopenicillin N Synthase, Chain"/>
    <property type="match status" value="1"/>
</dbReference>
<keyword evidence="2" id="KW-0560">Oxidoreductase</keyword>
<dbReference type="PANTHER" id="PTHR10209:SF714">
    <property type="entry name" value="1-AMINOCYCLOPROPANE-1-CARBOXYLATE OXIDASE HOMOLOG 11-RELATED"/>
    <property type="match status" value="1"/>
</dbReference>
<reference evidence="5 6" key="1">
    <citation type="journal article" date="2020" name="Nat. Food">
        <title>A phased Vanilla planifolia genome enables genetic improvement of flavour and production.</title>
        <authorList>
            <person name="Hasing T."/>
            <person name="Tang H."/>
            <person name="Brym M."/>
            <person name="Khazi F."/>
            <person name="Huang T."/>
            <person name="Chambers A.H."/>
        </authorList>
    </citation>
    <scope>NUCLEOTIDE SEQUENCE [LARGE SCALE GENOMIC DNA]</scope>
    <source>
        <tissue evidence="5">Leaf</tissue>
    </source>
</reference>
<comment type="caution">
    <text evidence="5">The sequence shown here is derived from an EMBL/GenBank/DDBJ whole genome shotgun (WGS) entry which is preliminary data.</text>
</comment>
<dbReference type="InterPro" id="IPR027443">
    <property type="entry name" value="IPNS-like_sf"/>
</dbReference>
<dbReference type="GO" id="GO:0016491">
    <property type="term" value="F:oxidoreductase activity"/>
    <property type="evidence" value="ECO:0007669"/>
    <property type="project" value="UniProtKB-KW"/>
</dbReference>
<name>A0A835U804_VANPL</name>
<dbReference type="SUPFAM" id="SSF51197">
    <property type="entry name" value="Clavaminate synthase-like"/>
    <property type="match status" value="1"/>
</dbReference>
<keyword evidence="1" id="KW-0479">Metal-binding</keyword>
<protein>
    <submittedName>
        <fullName evidence="5">Uncharacterized protein</fullName>
    </submittedName>
</protein>
<proteinExistence type="predicted"/>
<keyword evidence="3" id="KW-0408">Iron</keyword>
<accession>A0A835U804</accession>
<keyword evidence="6" id="KW-1185">Reference proteome</keyword>
<dbReference type="EMBL" id="JADCNL010000014">
    <property type="protein sequence ID" value="KAG0453039.1"/>
    <property type="molecule type" value="Genomic_DNA"/>
</dbReference>
<organism evidence="5 6">
    <name type="scientific">Vanilla planifolia</name>
    <name type="common">Vanilla</name>
    <dbReference type="NCBI Taxonomy" id="51239"/>
    <lineage>
        <taxon>Eukaryota</taxon>
        <taxon>Viridiplantae</taxon>
        <taxon>Streptophyta</taxon>
        <taxon>Embryophyta</taxon>
        <taxon>Tracheophyta</taxon>
        <taxon>Spermatophyta</taxon>
        <taxon>Magnoliopsida</taxon>
        <taxon>Liliopsida</taxon>
        <taxon>Asparagales</taxon>
        <taxon>Orchidaceae</taxon>
        <taxon>Vanilloideae</taxon>
        <taxon>Vanilleae</taxon>
        <taxon>Vanilla</taxon>
    </lineage>
</organism>
<feature type="compositionally biased region" description="Polar residues" evidence="4">
    <location>
        <begin position="147"/>
        <end position="165"/>
    </location>
</feature>
<feature type="region of interest" description="Disordered" evidence="4">
    <location>
        <begin position="131"/>
        <end position="165"/>
    </location>
</feature>